<proteinExistence type="predicted"/>
<dbReference type="EMBL" id="VSRR010002297">
    <property type="protein sequence ID" value="MPC30673.1"/>
    <property type="molecule type" value="Genomic_DNA"/>
</dbReference>
<dbReference type="AlphaFoldDB" id="A0A5B7ECJ0"/>
<gene>
    <name evidence="2" type="ORF">E2C01_023941</name>
</gene>
<feature type="region of interest" description="Disordered" evidence="1">
    <location>
        <begin position="1"/>
        <end position="30"/>
    </location>
</feature>
<feature type="compositionally biased region" description="Basic and acidic residues" evidence="1">
    <location>
        <begin position="81"/>
        <end position="91"/>
    </location>
</feature>
<feature type="region of interest" description="Disordered" evidence="1">
    <location>
        <begin position="72"/>
        <end position="91"/>
    </location>
</feature>
<comment type="caution">
    <text evidence="2">The sequence shown here is derived from an EMBL/GenBank/DDBJ whole genome shotgun (WGS) entry which is preliminary data.</text>
</comment>
<evidence type="ECO:0000313" key="3">
    <source>
        <dbReference type="Proteomes" id="UP000324222"/>
    </source>
</evidence>
<name>A0A5B7ECJ0_PORTR</name>
<sequence>MARAVHFRQLIRVGRNKQPRGTPAQSLPNPLGYASNSLFPRMLLLRTLMSTQHAIPRRPTAPPPFAIRRVNMQDGQNDSTVLRESHHVDHL</sequence>
<accession>A0A5B7ECJ0</accession>
<reference evidence="2 3" key="1">
    <citation type="submission" date="2019-05" db="EMBL/GenBank/DDBJ databases">
        <title>Another draft genome of Portunus trituberculatus and its Hox gene families provides insights of decapod evolution.</title>
        <authorList>
            <person name="Jeong J.-H."/>
            <person name="Song I."/>
            <person name="Kim S."/>
            <person name="Choi T."/>
            <person name="Kim D."/>
            <person name="Ryu S."/>
            <person name="Kim W."/>
        </authorList>
    </citation>
    <scope>NUCLEOTIDE SEQUENCE [LARGE SCALE GENOMIC DNA]</scope>
    <source>
        <tissue evidence="2">Muscle</tissue>
    </source>
</reference>
<evidence type="ECO:0000313" key="2">
    <source>
        <dbReference type="EMBL" id="MPC30673.1"/>
    </source>
</evidence>
<keyword evidence="3" id="KW-1185">Reference proteome</keyword>
<evidence type="ECO:0000256" key="1">
    <source>
        <dbReference type="SAM" id="MobiDB-lite"/>
    </source>
</evidence>
<organism evidence="2 3">
    <name type="scientific">Portunus trituberculatus</name>
    <name type="common">Swimming crab</name>
    <name type="synonym">Neptunus trituberculatus</name>
    <dbReference type="NCBI Taxonomy" id="210409"/>
    <lineage>
        <taxon>Eukaryota</taxon>
        <taxon>Metazoa</taxon>
        <taxon>Ecdysozoa</taxon>
        <taxon>Arthropoda</taxon>
        <taxon>Crustacea</taxon>
        <taxon>Multicrustacea</taxon>
        <taxon>Malacostraca</taxon>
        <taxon>Eumalacostraca</taxon>
        <taxon>Eucarida</taxon>
        <taxon>Decapoda</taxon>
        <taxon>Pleocyemata</taxon>
        <taxon>Brachyura</taxon>
        <taxon>Eubrachyura</taxon>
        <taxon>Portunoidea</taxon>
        <taxon>Portunidae</taxon>
        <taxon>Portuninae</taxon>
        <taxon>Portunus</taxon>
    </lineage>
</organism>
<dbReference type="Proteomes" id="UP000324222">
    <property type="component" value="Unassembled WGS sequence"/>
</dbReference>
<protein>
    <submittedName>
        <fullName evidence="2">Uncharacterized protein</fullName>
    </submittedName>
</protein>